<evidence type="ECO:0000313" key="2">
    <source>
        <dbReference type="Proteomes" id="UP001530315"/>
    </source>
</evidence>
<dbReference type="EMBL" id="JALLAZ020001818">
    <property type="protein sequence ID" value="KAL3762774.1"/>
    <property type="molecule type" value="Genomic_DNA"/>
</dbReference>
<gene>
    <name evidence="1" type="ORF">ACHAW5_000210</name>
</gene>
<dbReference type="Proteomes" id="UP001530315">
    <property type="component" value="Unassembled WGS sequence"/>
</dbReference>
<proteinExistence type="predicted"/>
<reference evidence="1 2" key="1">
    <citation type="submission" date="2024-10" db="EMBL/GenBank/DDBJ databases">
        <title>Updated reference genomes for cyclostephanoid diatoms.</title>
        <authorList>
            <person name="Roberts W.R."/>
            <person name="Alverson A.J."/>
        </authorList>
    </citation>
    <scope>NUCLEOTIDE SEQUENCE [LARGE SCALE GENOMIC DNA]</scope>
    <source>
        <strain evidence="1 2">AJA276-08</strain>
    </source>
</reference>
<organism evidence="1 2">
    <name type="scientific">Stephanodiscus triporus</name>
    <dbReference type="NCBI Taxonomy" id="2934178"/>
    <lineage>
        <taxon>Eukaryota</taxon>
        <taxon>Sar</taxon>
        <taxon>Stramenopiles</taxon>
        <taxon>Ochrophyta</taxon>
        <taxon>Bacillariophyta</taxon>
        <taxon>Coscinodiscophyceae</taxon>
        <taxon>Thalassiosirophycidae</taxon>
        <taxon>Stephanodiscales</taxon>
        <taxon>Stephanodiscaceae</taxon>
        <taxon>Stephanodiscus</taxon>
    </lineage>
</organism>
<dbReference type="AlphaFoldDB" id="A0ABD3MFQ5"/>
<keyword evidence="2" id="KW-1185">Reference proteome</keyword>
<comment type="caution">
    <text evidence="1">The sequence shown here is derived from an EMBL/GenBank/DDBJ whole genome shotgun (WGS) entry which is preliminary data.</text>
</comment>
<protein>
    <submittedName>
        <fullName evidence="1">Uncharacterized protein</fullName>
    </submittedName>
</protein>
<evidence type="ECO:0000313" key="1">
    <source>
        <dbReference type="EMBL" id="KAL3762774.1"/>
    </source>
</evidence>
<accession>A0ABD3MFQ5</accession>
<sequence length="114" mass="13150">MARRYLQRRNARAGLLQRAGAFSVAAPPRREAEDRLIDGWTKKWLDRVRPQMEANGNHGGGTISFSAIVKVFLFRGFIDHFDRTVSACLLMFLRNLDRRLRFDRTNWASTGLRG</sequence>
<name>A0ABD3MFQ5_9STRA</name>